<gene>
    <name evidence="2" type="ORF">C8R21_10244</name>
</gene>
<dbReference type="EMBL" id="QAOK01000002">
    <property type="protein sequence ID" value="PTQ83041.1"/>
    <property type="molecule type" value="Genomic_DNA"/>
</dbReference>
<reference evidence="2 3" key="1">
    <citation type="submission" date="2018-04" db="EMBL/GenBank/DDBJ databases">
        <title>Active sludge and wastewater microbial communities from Klosterneuburg, Austria.</title>
        <authorList>
            <person name="Wagner M."/>
        </authorList>
    </citation>
    <scope>NUCLEOTIDE SEQUENCE [LARGE SCALE GENOMIC DNA]</scope>
    <source>
        <strain evidence="2 3">Nl12</strain>
    </source>
</reference>
<evidence type="ECO:0000259" key="1">
    <source>
        <dbReference type="Pfam" id="PF13443"/>
    </source>
</evidence>
<dbReference type="Gene3D" id="1.10.260.40">
    <property type="entry name" value="lambda repressor-like DNA-binding domains"/>
    <property type="match status" value="1"/>
</dbReference>
<evidence type="ECO:0000313" key="2">
    <source>
        <dbReference type="EMBL" id="PTQ83041.1"/>
    </source>
</evidence>
<accession>A0A2T5IGV9</accession>
<dbReference type="Proteomes" id="UP000244152">
    <property type="component" value="Unassembled WGS sequence"/>
</dbReference>
<dbReference type="InterPro" id="IPR001387">
    <property type="entry name" value="Cro/C1-type_HTH"/>
</dbReference>
<organism evidence="2 3">
    <name type="scientific">Nitrosospira multiformis</name>
    <dbReference type="NCBI Taxonomy" id="1231"/>
    <lineage>
        <taxon>Bacteria</taxon>
        <taxon>Pseudomonadati</taxon>
        <taxon>Pseudomonadota</taxon>
        <taxon>Betaproteobacteria</taxon>
        <taxon>Nitrosomonadales</taxon>
        <taxon>Nitrosomonadaceae</taxon>
        <taxon>Nitrosospira</taxon>
    </lineage>
</organism>
<comment type="caution">
    <text evidence="2">The sequence shown here is derived from an EMBL/GenBank/DDBJ whole genome shotgun (WGS) entry which is preliminary data.</text>
</comment>
<dbReference type="GO" id="GO:0003677">
    <property type="term" value="F:DNA binding"/>
    <property type="evidence" value="ECO:0007669"/>
    <property type="project" value="InterPro"/>
</dbReference>
<protein>
    <submittedName>
        <fullName evidence="2">Putative transcriptional regulator</fullName>
    </submittedName>
</protein>
<sequence>MISCRLSVILGAKRIKVAEVCRGTGIARATLDRYYYDRVNSFDRAVLEKLCKFLQVKPGDLLVMIDQPDLFETPVVSGLTDALAKGKKAC</sequence>
<feature type="domain" description="HTH cro/C1-type" evidence="1">
    <location>
        <begin position="5"/>
        <end position="66"/>
    </location>
</feature>
<name>A0A2T5IGV9_9PROT</name>
<dbReference type="Pfam" id="PF13443">
    <property type="entry name" value="HTH_26"/>
    <property type="match status" value="1"/>
</dbReference>
<evidence type="ECO:0000313" key="3">
    <source>
        <dbReference type="Proteomes" id="UP000244152"/>
    </source>
</evidence>
<dbReference type="AlphaFoldDB" id="A0A2T5IGV9"/>
<dbReference type="RefSeq" id="WP_107761115.1">
    <property type="nucleotide sequence ID" value="NZ_QAOK01000002.1"/>
</dbReference>
<dbReference type="InterPro" id="IPR010982">
    <property type="entry name" value="Lambda_DNA-bd_dom_sf"/>
</dbReference>
<dbReference type="SUPFAM" id="SSF47413">
    <property type="entry name" value="lambda repressor-like DNA-binding domains"/>
    <property type="match status" value="1"/>
</dbReference>
<proteinExistence type="predicted"/>